<evidence type="ECO:0000313" key="3">
    <source>
        <dbReference type="EMBL" id="KAJ8652066.1"/>
    </source>
</evidence>
<evidence type="ECO:0000256" key="1">
    <source>
        <dbReference type="SAM" id="MobiDB-lite"/>
    </source>
</evidence>
<dbReference type="EMBL" id="JARTCD010000121">
    <property type="protein sequence ID" value="KAJ8652066.1"/>
    <property type="molecule type" value="Genomic_DNA"/>
</dbReference>
<keyword evidence="2" id="KW-0812">Transmembrane</keyword>
<feature type="compositionally biased region" description="Polar residues" evidence="1">
    <location>
        <begin position="16"/>
        <end position="36"/>
    </location>
</feature>
<feature type="region of interest" description="Disordered" evidence="1">
    <location>
        <begin position="1"/>
        <end position="36"/>
    </location>
</feature>
<organism evidence="3 4">
    <name type="scientific">Lichtheimia ornata</name>
    <dbReference type="NCBI Taxonomy" id="688661"/>
    <lineage>
        <taxon>Eukaryota</taxon>
        <taxon>Fungi</taxon>
        <taxon>Fungi incertae sedis</taxon>
        <taxon>Mucoromycota</taxon>
        <taxon>Mucoromycotina</taxon>
        <taxon>Mucoromycetes</taxon>
        <taxon>Mucorales</taxon>
        <taxon>Lichtheimiaceae</taxon>
        <taxon>Lichtheimia</taxon>
    </lineage>
</organism>
<keyword evidence="4" id="KW-1185">Reference proteome</keyword>
<feature type="region of interest" description="Disordered" evidence="1">
    <location>
        <begin position="194"/>
        <end position="230"/>
    </location>
</feature>
<feature type="region of interest" description="Disordered" evidence="1">
    <location>
        <begin position="99"/>
        <end position="119"/>
    </location>
</feature>
<reference evidence="3 4" key="1">
    <citation type="submission" date="2023-03" db="EMBL/GenBank/DDBJ databases">
        <title>Genome sequence of Lichtheimia ornata CBS 291.66.</title>
        <authorList>
            <person name="Mohabir J.T."/>
            <person name="Shea T.P."/>
            <person name="Kurbessoian T."/>
            <person name="Berby B."/>
            <person name="Fontaine J."/>
            <person name="Livny J."/>
            <person name="Gnirke A."/>
            <person name="Stajich J.E."/>
            <person name="Cuomo C.A."/>
        </authorList>
    </citation>
    <scope>NUCLEOTIDE SEQUENCE [LARGE SCALE GENOMIC DNA]</scope>
    <source>
        <strain evidence="3">CBS 291.66</strain>
    </source>
</reference>
<feature type="transmembrane region" description="Helical" evidence="2">
    <location>
        <begin position="295"/>
        <end position="313"/>
    </location>
</feature>
<name>A0AAD7US05_9FUNG</name>
<dbReference type="Proteomes" id="UP001234581">
    <property type="component" value="Unassembled WGS sequence"/>
</dbReference>
<accession>A0AAD7US05</accession>
<feature type="transmembrane region" description="Helical" evidence="2">
    <location>
        <begin position="254"/>
        <end position="275"/>
    </location>
</feature>
<protein>
    <submittedName>
        <fullName evidence="3">Uncharacterized protein</fullName>
    </submittedName>
</protein>
<evidence type="ECO:0000313" key="4">
    <source>
        <dbReference type="Proteomes" id="UP001234581"/>
    </source>
</evidence>
<dbReference type="RefSeq" id="XP_058336980.1">
    <property type="nucleotide sequence ID" value="XM_058492273.1"/>
</dbReference>
<keyword evidence="2" id="KW-0472">Membrane</keyword>
<dbReference type="AlphaFoldDB" id="A0AAD7US05"/>
<keyword evidence="2" id="KW-1133">Transmembrane helix</keyword>
<proteinExistence type="predicted"/>
<gene>
    <name evidence="3" type="ORF">O0I10_012340</name>
</gene>
<dbReference type="GeneID" id="83219714"/>
<sequence length="338" mass="39154">MQQTDRQQHQRRTYTPSLKPNNGGSNNHTPNSSMANMTLFSSSADLSITGGVVNTTEQEDWEALFNPHSALLDYSPATARFHYQQRQQQRYTATTVQPLNTSSSDSYEEDKDEITTPPLPRAENMVVEPNANNPPHLNGIDILPCPSSSFFYPPQEQDPYRTQLMQDIEEQGLADHNDQYHNKTIKEIQIQQQEQHFQEQYQQQQQQKKKYDPESTPDDTFNNNVDDNEKDHESKYQRWLLLLQQKRQHRPRRVFLYFILGFVFPPMWIVGAVHVPHQPTSAAIDLLWKRRCRNAFFIFSVMTLFVVIILLVFQPGSIGWRHSPTGSTTSIDDSMMAV</sequence>
<comment type="caution">
    <text evidence="3">The sequence shown here is derived from an EMBL/GenBank/DDBJ whole genome shotgun (WGS) entry which is preliminary data.</text>
</comment>
<evidence type="ECO:0000256" key="2">
    <source>
        <dbReference type="SAM" id="Phobius"/>
    </source>
</evidence>
<feature type="compositionally biased region" description="Low complexity" evidence="1">
    <location>
        <begin position="194"/>
        <end position="206"/>
    </location>
</feature>